<feature type="binding site" evidence="9">
    <location>
        <position position="37"/>
    </location>
    <ligand>
        <name>substrate</name>
    </ligand>
</feature>
<dbReference type="GO" id="GO:0009102">
    <property type="term" value="P:biotin biosynthetic process"/>
    <property type="evidence" value="ECO:0007669"/>
    <property type="project" value="UniProtKB-UniRule"/>
</dbReference>
<keyword evidence="11" id="KW-1185">Reference proteome</keyword>
<dbReference type="GO" id="GO:0000287">
    <property type="term" value="F:magnesium ion binding"/>
    <property type="evidence" value="ECO:0007669"/>
    <property type="project" value="UniProtKB-UniRule"/>
</dbReference>
<sequence length="211" mass="23438">MKKPLFITGIGTDVGKTIVSAILVEALHADYWKPVQSGDLDNSDTMKVQRLVANTQTVFHPEAYRLTQPFSPHKSAALDGVEINLEKIVAPQTNNQLIIEGAGGLMVPLNDRHFIIDMIKKLDAEVVLVSRNYLGSINHTLLSIALLRQYYIPIKAIVFNGDTDPYSEQAIHHYAGETVNIYRVGLLKELTSSEISKQAVVLQDQIKHNPL</sequence>
<gene>
    <name evidence="9" type="primary">bioD</name>
    <name evidence="10" type="ORF">C8P68_1067</name>
</gene>
<comment type="similarity">
    <text evidence="9">Belongs to the dethiobiotin synthetase family.</text>
</comment>
<evidence type="ECO:0000256" key="8">
    <source>
        <dbReference type="ARBA" id="ARBA00047386"/>
    </source>
</evidence>
<feature type="binding site" evidence="9">
    <location>
        <begin position="13"/>
        <end position="18"/>
    </location>
    <ligand>
        <name>ATP</name>
        <dbReference type="ChEBI" id="CHEBI:30616"/>
    </ligand>
</feature>
<dbReference type="Gene3D" id="3.40.50.300">
    <property type="entry name" value="P-loop containing nucleotide triphosphate hydrolases"/>
    <property type="match status" value="1"/>
</dbReference>
<evidence type="ECO:0000256" key="2">
    <source>
        <dbReference type="ARBA" id="ARBA00022598"/>
    </source>
</evidence>
<proteinExistence type="inferred from homology"/>
<keyword evidence="5 9" id="KW-0093">Biotin biosynthesis</keyword>
<evidence type="ECO:0000313" key="11">
    <source>
        <dbReference type="Proteomes" id="UP000244168"/>
    </source>
</evidence>
<evidence type="ECO:0000256" key="5">
    <source>
        <dbReference type="ARBA" id="ARBA00022756"/>
    </source>
</evidence>
<feature type="binding site" evidence="9">
    <location>
        <position position="17"/>
    </location>
    <ligand>
        <name>Mg(2+)</name>
        <dbReference type="ChEBI" id="CHEBI:18420"/>
    </ligand>
</feature>
<comment type="caution">
    <text evidence="10">The sequence shown here is derived from an EMBL/GenBank/DDBJ whole genome shotgun (WGS) entry which is preliminary data.</text>
</comment>
<keyword evidence="4 9" id="KW-0547">Nucleotide-binding</keyword>
<comment type="subunit">
    <text evidence="9">Homodimer.</text>
</comment>
<evidence type="ECO:0000256" key="4">
    <source>
        <dbReference type="ARBA" id="ARBA00022741"/>
    </source>
</evidence>
<dbReference type="Pfam" id="PF13500">
    <property type="entry name" value="AAA_26"/>
    <property type="match status" value="1"/>
</dbReference>
<dbReference type="InterPro" id="IPR027417">
    <property type="entry name" value="P-loop_NTPase"/>
</dbReference>
<accession>A0A2T5J6L3</accession>
<protein>
    <recommendedName>
        <fullName evidence="9">ATP-dependent dethiobiotin synthetase BioD</fullName>
        <ecNumber evidence="9">6.3.3.3</ecNumber>
    </recommendedName>
    <alternativeName>
        <fullName evidence="9">DTB synthetase</fullName>
        <shortName evidence="9">DTBS</shortName>
    </alternativeName>
    <alternativeName>
        <fullName evidence="9">Dethiobiotin synthase</fullName>
    </alternativeName>
</protein>
<dbReference type="NCBIfam" id="TIGR00347">
    <property type="entry name" value="bioD"/>
    <property type="match status" value="1"/>
</dbReference>
<evidence type="ECO:0000313" key="10">
    <source>
        <dbReference type="EMBL" id="PTQ94797.1"/>
    </source>
</evidence>
<dbReference type="PIRSF" id="PIRSF006755">
    <property type="entry name" value="DTB_synth"/>
    <property type="match status" value="1"/>
</dbReference>
<dbReference type="PANTHER" id="PTHR43210">
    <property type="entry name" value="DETHIOBIOTIN SYNTHETASE"/>
    <property type="match status" value="1"/>
</dbReference>
<feature type="binding site" evidence="9">
    <location>
        <position position="100"/>
    </location>
    <ligand>
        <name>Mg(2+)</name>
        <dbReference type="ChEBI" id="CHEBI:18420"/>
    </ligand>
</feature>
<feature type="binding site" evidence="9">
    <location>
        <position position="44"/>
    </location>
    <ligand>
        <name>Mg(2+)</name>
        <dbReference type="ChEBI" id="CHEBI:18420"/>
    </ligand>
</feature>
<comment type="catalytic activity">
    <reaction evidence="8">
        <text>(7R,8S)-8-amino-7-(carboxyamino)nonanoate + ATP = (4R,5S)-dethiobiotin + ADP + phosphate + H(+)</text>
        <dbReference type="Rhea" id="RHEA:63684"/>
        <dbReference type="ChEBI" id="CHEBI:15378"/>
        <dbReference type="ChEBI" id="CHEBI:30616"/>
        <dbReference type="ChEBI" id="CHEBI:43474"/>
        <dbReference type="ChEBI" id="CHEBI:149470"/>
        <dbReference type="ChEBI" id="CHEBI:149473"/>
        <dbReference type="ChEBI" id="CHEBI:456216"/>
    </reaction>
</comment>
<feature type="binding site" evidence="9">
    <location>
        <position position="44"/>
    </location>
    <ligand>
        <name>ATP</name>
        <dbReference type="ChEBI" id="CHEBI:30616"/>
    </ligand>
</feature>
<comment type="subcellular location">
    <subcellularLocation>
        <location evidence="9">Cytoplasm</location>
    </subcellularLocation>
</comment>
<reference evidence="10 11" key="1">
    <citation type="submission" date="2018-04" db="EMBL/GenBank/DDBJ databases">
        <title>Genomic Encyclopedia of Archaeal and Bacterial Type Strains, Phase II (KMG-II): from individual species to whole genera.</title>
        <authorList>
            <person name="Goeker M."/>
        </authorList>
    </citation>
    <scope>NUCLEOTIDE SEQUENCE [LARGE SCALE GENOMIC DNA]</scope>
    <source>
        <strain evidence="10 11">DSM 26809</strain>
    </source>
</reference>
<comment type="function">
    <text evidence="9">Catalyzes a mechanistically unusual reaction, the ATP-dependent insertion of CO2 between the N7 and N8 nitrogen atoms of 7,8-diaminopelargonic acid (DAPA, also called 7,8-diammoniononanoate) to form a ureido ring.</text>
</comment>
<keyword evidence="1 9" id="KW-0963">Cytoplasm</keyword>
<feature type="active site" evidence="9">
    <location>
        <position position="33"/>
    </location>
</feature>
<comment type="cofactor">
    <cofactor evidence="9">
        <name>Mg(2+)</name>
        <dbReference type="ChEBI" id="CHEBI:18420"/>
    </cofactor>
</comment>
<dbReference type="Proteomes" id="UP000244168">
    <property type="component" value="Unassembled WGS sequence"/>
</dbReference>
<dbReference type="AlphaFoldDB" id="A0A2T5J6L3"/>
<dbReference type="RefSeq" id="WP_107829452.1">
    <property type="nucleotide sequence ID" value="NZ_CP160205.1"/>
</dbReference>
<dbReference type="OrthoDB" id="9802097at2"/>
<comment type="caution">
    <text evidence="9">Lacks conserved residue(s) required for the propagation of feature annotation.</text>
</comment>
<feature type="binding site" evidence="9">
    <location>
        <begin position="100"/>
        <end position="103"/>
    </location>
    <ligand>
        <name>ATP</name>
        <dbReference type="ChEBI" id="CHEBI:30616"/>
    </ligand>
</feature>
<evidence type="ECO:0000256" key="9">
    <source>
        <dbReference type="HAMAP-Rule" id="MF_00336"/>
    </source>
</evidence>
<dbReference type="PANTHER" id="PTHR43210:SF2">
    <property type="entry name" value="ATP-DEPENDENT DETHIOBIOTIN SYNTHETASE BIOD 2"/>
    <property type="match status" value="1"/>
</dbReference>
<evidence type="ECO:0000256" key="1">
    <source>
        <dbReference type="ARBA" id="ARBA00022490"/>
    </source>
</evidence>
<evidence type="ECO:0000256" key="6">
    <source>
        <dbReference type="ARBA" id="ARBA00022840"/>
    </source>
</evidence>
<keyword evidence="6 9" id="KW-0067">ATP-binding</keyword>
<name>A0A2T5J6L3_9SPHI</name>
<evidence type="ECO:0000256" key="7">
    <source>
        <dbReference type="ARBA" id="ARBA00022842"/>
    </source>
</evidence>
<dbReference type="CDD" id="cd03109">
    <property type="entry name" value="DTBS"/>
    <property type="match status" value="1"/>
</dbReference>
<dbReference type="EC" id="6.3.3.3" evidence="9"/>
<dbReference type="GO" id="GO:0005829">
    <property type="term" value="C:cytosol"/>
    <property type="evidence" value="ECO:0007669"/>
    <property type="project" value="TreeGrafter"/>
</dbReference>
<keyword evidence="2 9" id="KW-0436">Ligase</keyword>
<dbReference type="GO" id="GO:0004141">
    <property type="term" value="F:dethiobiotin synthase activity"/>
    <property type="evidence" value="ECO:0007669"/>
    <property type="project" value="UniProtKB-UniRule"/>
</dbReference>
<keyword evidence="7 9" id="KW-0460">Magnesium</keyword>
<dbReference type="HAMAP" id="MF_00336">
    <property type="entry name" value="BioD"/>
    <property type="match status" value="1"/>
</dbReference>
<dbReference type="EMBL" id="QAOQ01000006">
    <property type="protein sequence ID" value="PTQ94797.1"/>
    <property type="molecule type" value="Genomic_DNA"/>
</dbReference>
<keyword evidence="3 9" id="KW-0479">Metal-binding</keyword>
<organism evidence="10 11">
    <name type="scientific">Mucilaginibacter yixingensis</name>
    <dbReference type="NCBI Taxonomy" id="1295612"/>
    <lineage>
        <taxon>Bacteria</taxon>
        <taxon>Pseudomonadati</taxon>
        <taxon>Bacteroidota</taxon>
        <taxon>Sphingobacteriia</taxon>
        <taxon>Sphingobacteriales</taxon>
        <taxon>Sphingobacteriaceae</taxon>
        <taxon>Mucilaginibacter</taxon>
    </lineage>
</organism>
<dbReference type="UniPathway" id="UPA00078">
    <property type="reaction ID" value="UER00161"/>
</dbReference>
<dbReference type="InterPro" id="IPR004472">
    <property type="entry name" value="DTB_synth_BioD"/>
</dbReference>
<comment type="pathway">
    <text evidence="9">Cofactor biosynthesis; biotin biosynthesis; biotin from 7,8-diaminononanoate: step 1/2.</text>
</comment>
<dbReference type="GO" id="GO:0005524">
    <property type="term" value="F:ATP binding"/>
    <property type="evidence" value="ECO:0007669"/>
    <property type="project" value="UniProtKB-UniRule"/>
</dbReference>
<dbReference type="SUPFAM" id="SSF52540">
    <property type="entry name" value="P-loop containing nucleoside triphosphate hydrolases"/>
    <property type="match status" value="1"/>
</dbReference>
<comment type="catalytic activity">
    <reaction evidence="9">
        <text>(7R,8S)-7,8-diammoniononanoate + CO2 + ATP = (4R,5S)-dethiobiotin + ADP + phosphate + 3 H(+)</text>
        <dbReference type="Rhea" id="RHEA:15805"/>
        <dbReference type="ChEBI" id="CHEBI:15378"/>
        <dbReference type="ChEBI" id="CHEBI:16526"/>
        <dbReference type="ChEBI" id="CHEBI:30616"/>
        <dbReference type="ChEBI" id="CHEBI:43474"/>
        <dbReference type="ChEBI" id="CHEBI:149469"/>
        <dbReference type="ChEBI" id="CHEBI:149473"/>
        <dbReference type="ChEBI" id="CHEBI:456216"/>
        <dbReference type="EC" id="6.3.3.3"/>
    </reaction>
</comment>
<evidence type="ECO:0000256" key="3">
    <source>
        <dbReference type="ARBA" id="ARBA00022723"/>
    </source>
</evidence>